<sequence length="303" mass="33982">MMSTSINNSSFLDPHFNKVRPRNATIKNNGDEEFMKWMSSMNPKLLSKYPAFSKESQAKLRSLYTFNLQTDSTVDDIIKNMNRSDSEYEALALKTSDHLQRLHLGDDEELSCDTQQALLEKGSIVVQGNLGDGSDVGAVATLAVDFLAQSNTSRQKLGLVKDIQLLRRRNERLRENSKYFGRELKLATEEVASQQTFLENLIIDLNVSQSNLSKLNQTLSSTKAELNERGVTPAISNQAIMDAYQDYITLQNEINCLKGKLSKYGDLPCSVTEASKVISSKKQHLDALSNELKNVLASYYSKH</sequence>
<dbReference type="InterPro" id="IPR026243">
    <property type="entry name" value="HAUS1"/>
</dbReference>
<comment type="subcellular location">
    <subcellularLocation>
        <location evidence="1">Cytoplasm</location>
        <location evidence="1">Cytoskeleton</location>
        <location evidence="1">Spindle</location>
    </subcellularLocation>
</comment>
<comment type="similarity">
    <text evidence="2">Belongs to the HAUS1 family.</text>
</comment>
<dbReference type="InParanoid" id="A0A6P8ZJM3"/>
<dbReference type="GO" id="GO:0005819">
    <property type="term" value="C:spindle"/>
    <property type="evidence" value="ECO:0007669"/>
    <property type="project" value="UniProtKB-SubCell"/>
</dbReference>
<keyword evidence="6" id="KW-0498">Mitosis</keyword>
<evidence type="ECO:0000313" key="11">
    <source>
        <dbReference type="Proteomes" id="UP000515158"/>
    </source>
</evidence>
<feature type="coiled-coil region" evidence="10">
    <location>
        <begin position="156"/>
        <end position="218"/>
    </location>
</feature>
<dbReference type="GO" id="GO:0005874">
    <property type="term" value="C:microtubule"/>
    <property type="evidence" value="ECO:0007669"/>
    <property type="project" value="UniProtKB-KW"/>
</dbReference>
<evidence type="ECO:0000256" key="5">
    <source>
        <dbReference type="ARBA" id="ARBA00022701"/>
    </source>
</evidence>
<keyword evidence="9" id="KW-0131">Cell cycle</keyword>
<reference evidence="12" key="1">
    <citation type="submission" date="2025-08" db="UniProtKB">
        <authorList>
            <consortium name="RefSeq"/>
        </authorList>
    </citation>
    <scope>IDENTIFICATION</scope>
    <source>
        <tissue evidence="12">Total insect</tissue>
    </source>
</reference>
<gene>
    <name evidence="12" type="primary">LOC117641992</name>
</gene>
<dbReference type="GO" id="GO:0051225">
    <property type="term" value="P:spindle assembly"/>
    <property type="evidence" value="ECO:0007669"/>
    <property type="project" value="InterPro"/>
</dbReference>
<dbReference type="GeneID" id="117641992"/>
<evidence type="ECO:0000256" key="9">
    <source>
        <dbReference type="ARBA" id="ARBA00023306"/>
    </source>
</evidence>
<evidence type="ECO:0000256" key="7">
    <source>
        <dbReference type="ARBA" id="ARBA00023054"/>
    </source>
</evidence>
<keyword evidence="5" id="KW-0493">Microtubule</keyword>
<dbReference type="Proteomes" id="UP000515158">
    <property type="component" value="Unplaced"/>
</dbReference>
<dbReference type="OrthoDB" id="10490991at2759"/>
<dbReference type="PANTHER" id="PTHR31570:SF1">
    <property type="entry name" value="HAUS AUGMIN-LIKE COMPLEX SUBUNIT 1"/>
    <property type="match status" value="1"/>
</dbReference>
<proteinExistence type="inferred from homology"/>
<keyword evidence="7 10" id="KW-0175">Coiled coil</keyword>
<name>A0A6P8ZJM3_THRPL</name>
<keyword evidence="4" id="KW-0132">Cell division</keyword>
<dbReference type="RefSeq" id="XP_034235604.1">
    <property type="nucleotide sequence ID" value="XM_034379713.1"/>
</dbReference>
<dbReference type="Pfam" id="PF25762">
    <property type="entry name" value="HAUS1"/>
    <property type="match status" value="1"/>
</dbReference>
<keyword evidence="11" id="KW-1185">Reference proteome</keyword>
<organism evidence="12">
    <name type="scientific">Thrips palmi</name>
    <name type="common">Melon thrips</name>
    <dbReference type="NCBI Taxonomy" id="161013"/>
    <lineage>
        <taxon>Eukaryota</taxon>
        <taxon>Metazoa</taxon>
        <taxon>Ecdysozoa</taxon>
        <taxon>Arthropoda</taxon>
        <taxon>Hexapoda</taxon>
        <taxon>Insecta</taxon>
        <taxon>Pterygota</taxon>
        <taxon>Neoptera</taxon>
        <taxon>Paraneoptera</taxon>
        <taxon>Thysanoptera</taxon>
        <taxon>Terebrantia</taxon>
        <taxon>Thripoidea</taxon>
        <taxon>Thripidae</taxon>
        <taxon>Thrips</taxon>
    </lineage>
</organism>
<evidence type="ECO:0000256" key="6">
    <source>
        <dbReference type="ARBA" id="ARBA00022776"/>
    </source>
</evidence>
<keyword evidence="3" id="KW-0963">Cytoplasm</keyword>
<dbReference type="GO" id="GO:0070652">
    <property type="term" value="C:HAUS complex"/>
    <property type="evidence" value="ECO:0007669"/>
    <property type="project" value="InterPro"/>
</dbReference>
<evidence type="ECO:0000256" key="10">
    <source>
        <dbReference type="SAM" id="Coils"/>
    </source>
</evidence>
<evidence type="ECO:0000256" key="4">
    <source>
        <dbReference type="ARBA" id="ARBA00022618"/>
    </source>
</evidence>
<dbReference type="KEGG" id="tpal:117641992"/>
<evidence type="ECO:0000256" key="2">
    <source>
        <dbReference type="ARBA" id="ARBA00005479"/>
    </source>
</evidence>
<evidence type="ECO:0000256" key="1">
    <source>
        <dbReference type="ARBA" id="ARBA00004186"/>
    </source>
</evidence>
<dbReference type="PANTHER" id="PTHR31570">
    <property type="entry name" value="HAUS AUGMIN-LIKE COMPLEX SUBUNIT 1"/>
    <property type="match status" value="1"/>
</dbReference>
<dbReference type="GO" id="GO:0051301">
    <property type="term" value="P:cell division"/>
    <property type="evidence" value="ECO:0007669"/>
    <property type="project" value="UniProtKB-KW"/>
</dbReference>
<keyword evidence="8" id="KW-0206">Cytoskeleton</keyword>
<dbReference type="GO" id="GO:0005829">
    <property type="term" value="C:cytosol"/>
    <property type="evidence" value="ECO:0007669"/>
    <property type="project" value="TreeGrafter"/>
</dbReference>
<dbReference type="AlphaFoldDB" id="A0A6P8ZJM3"/>
<evidence type="ECO:0000256" key="8">
    <source>
        <dbReference type="ARBA" id="ARBA00023212"/>
    </source>
</evidence>
<evidence type="ECO:0000313" key="12">
    <source>
        <dbReference type="RefSeq" id="XP_034235604.1"/>
    </source>
</evidence>
<evidence type="ECO:0000256" key="3">
    <source>
        <dbReference type="ARBA" id="ARBA00022490"/>
    </source>
</evidence>
<protein>
    <submittedName>
        <fullName evidence="12">Uncharacterized protein LOC117641992</fullName>
    </submittedName>
</protein>
<accession>A0A6P8ZJM3</accession>